<dbReference type="InParanoid" id="A0A671WYM0"/>
<dbReference type="GO" id="GO:0009897">
    <property type="term" value="C:external side of plasma membrane"/>
    <property type="evidence" value="ECO:0007669"/>
    <property type="project" value="TreeGrafter"/>
</dbReference>
<dbReference type="GO" id="GO:0042130">
    <property type="term" value="P:negative regulation of T cell proliferation"/>
    <property type="evidence" value="ECO:0007669"/>
    <property type="project" value="TreeGrafter"/>
</dbReference>
<organism evidence="13 14">
    <name type="scientific">Sparus aurata</name>
    <name type="common">Gilthead sea bream</name>
    <dbReference type="NCBI Taxonomy" id="8175"/>
    <lineage>
        <taxon>Eukaryota</taxon>
        <taxon>Metazoa</taxon>
        <taxon>Chordata</taxon>
        <taxon>Craniata</taxon>
        <taxon>Vertebrata</taxon>
        <taxon>Euteleostomi</taxon>
        <taxon>Actinopterygii</taxon>
        <taxon>Neopterygii</taxon>
        <taxon>Teleostei</taxon>
        <taxon>Neoteleostei</taxon>
        <taxon>Acanthomorphata</taxon>
        <taxon>Eupercaria</taxon>
        <taxon>Spariformes</taxon>
        <taxon>Sparidae</taxon>
        <taxon>Sparus</taxon>
    </lineage>
</organism>
<evidence type="ECO:0000256" key="8">
    <source>
        <dbReference type="ARBA" id="ARBA00023170"/>
    </source>
</evidence>
<accession>A0A671WYM0</accession>
<evidence type="ECO:0000256" key="4">
    <source>
        <dbReference type="ARBA" id="ARBA00022729"/>
    </source>
</evidence>
<dbReference type="InterPro" id="IPR007110">
    <property type="entry name" value="Ig-like_dom"/>
</dbReference>
<evidence type="ECO:0000256" key="2">
    <source>
        <dbReference type="ARBA" id="ARBA00022475"/>
    </source>
</evidence>
<evidence type="ECO:0000256" key="3">
    <source>
        <dbReference type="ARBA" id="ARBA00022692"/>
    </source>
</evidence>
<feature type="domain" description="Ig-like" evidence="12">
    <location>
        <begin position="7"/>
        <end position="123"/>
    </location>
</feature>
<dbReference type="Gene3D" id="2.60.40.10">
    <property type="entry name" value="Immunoglobulins"/>
    <property type="match status" value="1"/>
</dbReference>
<evidence type="ECO:0000256" key="10">
    <source>
        <dbReference type="ARBA" id="ARBA00023319"/>
    </source>
</evidence>
<feature type="chain" id="PRO_5025538464" description="Ig-like domain-containing protein" evidence="11">
    <location>
        <begin position="28"/>
        <end position="221"/>
    </location>
</feature>
<keyword evidence="4 11" id="KW-0732">Signal</keyword>
<dbReference type="GO" id="GO:0006955">
    <property type="term" value="P:immune response"/>
    <property type="evidence" value="ECO:0007669"/>
    <property type="project" value="TreeGrafter"/>
</dbReference>
<keyword evidence="3" id="KW-0812">Transmembrane</keyword>
<evidence type="ECO:0000256" key="5">
    <source>
        <dbReference type="ARBA" id="ARBA00022989"/>
    </source>
</evidence>
<dbReference type="InterPro" id="IPR013783">
    <property type="entry name" value="Ig-like_fold"/>
</dbReference>
<dbReference type="Pfam" id="PF07686">
    <property type="entry name" value="V-set"/>
    <property type="match status" value="1"/>
</dbReference>
<dbReference type="GO" id="GO:0042102">
    <property type="term" value="P:positive regulation of T cell proliferation"/>
    <property type="evidence" value="ECO:0007669"/>
    <property type="project" value="TreeGrafter"/>
</dbReference>
<evidence type="ECO:0000256" key="7">
    <source>
        <dbReference type="ARBA" id="ARBA00023157"/>
    </source>
</evidence>
<proteinExistence type="predicted"/>
<feature type="signal peptide" evidence="11">
    <location>
        <begin position="1"/>
        <end position="27"/>
    </location>
</feature>
<dbReference type="Ensembl" id="ENSSAUT00010045420.1">
    <property type="protein sequence ID" value="ENSSAUP00010043156.1"/>
    <property type="gene ID" value="ENSSAUG00010018120.1"/>
</dbReference>
<dbReference type="PROSITE" id="PS50835">
    <property type="entry name" value="IG_LIKE"/>
    <property type="match status" value="1"/>
</dbReference>
<protein>
    <recommendedName>
        <fullName evidence="12">Ig-like domain-containing protein</fullName>
    </recommendedName>
</protein>
<evidence type="ECO:0000313" key="14">
    <source>
        <dbReference type="Proteomes" id="UP000472265"/>
    </source>
</evidence>
<reference evidence="13" key="1">
    <citation type="submission" date="2025-08" db="UniProtKB">
        <authorList>
            <consortium name="Ensembl"/>
        </authorList>
    </citation>
    <scope>IDENTIFICATION</scope>
</reference>
<evidence type="ECO:0000313" key="13">
    <source>
        <dbReference type="Ensembl" id="ENSSAUP00010043156.1"/>
    </source>
</evidence>
<keyword evidence="8" id="KW-0675">Receptor</keyword>
<dbReference type="InterPro" id="IPR051713">
    <property type="entry name" value="T-cell_Activation_Regulation"/>
</dbReference>
<keyword evidence="9" id="KW-0325">Glycoprotein</keyword>
<keyword evidence="7" id="KW-1015">Disulfide bond</keyword>
<keyword evidence="5" id="KW-1133">Transmembrane helix</keyword>
<dbReference type="Proteomes" id="UP000472265">
    <property type="component" value="Unassembled WGS sequence"/>
</dbReference>
<evidence type="ECO:0000259" key="12">
    <source>
        <dbReference type="PROSITE" id="PS50835"/>
    </source>
</evidence>
<evidence type="ECO:0000256" key="1">
    <source>
        <dbReference type="ARBA" id="ARBA00004251"/>
    </source>
</evidence>
<dbReference type="GO" id="GO:0007166">
    <property type="term" value="P:cell surface receptor signaling pathway"/>
    <property type="evidence" value="ECO:0007669"/>
    <property type="project" value="TreeGrafter"/>
</dbReference>
<keyword evidence="6" id="KW-0472">Membrane</keyword>
<dbReference type="GeneTree" id="ENSGT01030000235217"/>
<dbReference type="GO" id="GO:0071222">
    <property type="term" value="P:cellular response to lipopolysaccharide"/>
    <property type="evidence" value="ECO:0007669"/>
    <property type="project" value="TreeGrafter"/>
</dbReference>
<reference evidence="13" key="2">
    <citation type="submission" date="2025-09" db="UniProtKB">
        <authorList>
            <consortium name="Ensembl"/>
        </authorList>
    </citation>
    <scope>IDENTIFICATION</scope>
</reference>
<dbReference type="InterPro" id="IPR036179">
    <property type="entry name" value="Ig-like_dom_sf"/>
</dbReference>
<dbReference type="InterPro" id="IPR013106">
    <property type="entry name" value="Ig_V-set"/>
</dbReference>
<dbReference type="AlphaFoldDB" id="A0A671WYM0"/>
<sequence length="221" mass="24932">SQSFNRPPASLMLWFVLLSVYQVEVDSEVESVQLTCKTTVCLPKDIKVEWEDGYGKVHVYQNGSDQPEEQESEYRGRTEMKRKLLEPGDLSLTLKYLTDTDSKTYTCTVYNREGHILMKKDVKLWVKGQFSLSVSLLVSVDVHFSERVCFYLLCVCVLDLFLTGGLNINGARADGKRASLFKLCSLNKLDVILVQRHTVLLITRLTGGQSGLLKPSSVTNQ</sequence>
<keyword evidence="10" id="KW-0393">Immunoglobulin domain</keyword>
<dbReference type="SUPFAM" id="SSF48726">
    <property type="entry name" value="Immunoglobulin"/>
    <property type="match status" value="1"/>
</dbReference>
<evidence type="ECO:0000256" key="9">
    <source>
        <dbReference type="ARBA" id="ARBA00023180"/>
    </source>
</evidence>
<dbReference type="PANTHER" id="PTHR25466:SF14">
    <property type="entry name" value="BUTYROPHILIN SUBFAMILY 2 MEMBER A2-LIKE-RELATED"/>
    <property type="match status" value="1"/>
</dbReference>
<evidence type="ECO:0000256" key="6">
    <source>
        <dbReference type="ARBA" id="ARBA00023136"/>
    </source>
</evidence>
<dbReference type="GO" id="GO:0031295">
    <property type="term" value="P:T cell costimulation"/>
    <property type="evidence" value="ECO:0007669"/>
    <property type="project" value="TreeGrafter"/>
</dbReference>
<dbReference type="PANTHER" id="PTHR25466">
    <property type="entry name" value="T-LYMPHOCYTE ACTIVATION ANTIGEN"/>
    <property type="match status" value="1"/>
</dbReference>
<keyword evidence="14" id="KW-1185">Reference proteome</keyword>
<keyword evidence="2" id="KW-1003">Cell membrane</keyword>
<evidence type="ECO:0000256" key="11">
    <source>
        <dbReference type="SAM" id="SignalP"/>
    </source>
</evidence>
<comment type="subcellular location">
    <subcellularLocation>
        <location evidence="1">Cell membrane</location>
        <topology evidence="1">Single-pass type I membrane protein</topology>
    </subcellularLocation>
</comment>
<name>A0A671WYM0_SPAAU</name>